<dbReference type="InterPro" id="IPR028745">
    <property type="entry name" value="AKAP9/Pericentrin"/>
</dbReference>
<evidence type="ECO:0000256" key="5">
    <source>
        <dbReference type="SAM" id="Coils"/>
    </source>
</evidence>
<comment type="caution">
    <text evidence="6">The sequence shown here is derived from an EMBL/GenBank/DDBJ whole genome shotgun (WGS) entry which is preliminary data.</text>
</comment>
<name>A0A7K5Z407_9AVES</name>
<dbReference type="EMBL" id="VYZE01001706">
    <property type="protein sequence ID" value="NWU71536.1"/>
    <property type="molecule type" value="Genomic_DNA"/>
</dbReference>
<feature type="non-terminal residue" evidence="6">
    <location>
        <position position="1"/>
    </location>
</feature>
<dbReference type="GO" id="GO:0060090">
    <property type="term" value="F:molecular adaptor activity"/>
    <property type="evidence" value="ECO:0007669"/>
    <property type="project" value="InterPro"/>
</dbReference>
<evidence type="ECO:0000313" key="7">
    <source>
        <dbReference type="Proteomes" id="UP000522270"/>
    </source>
</evidence>
<reference evidence="6 7" key="1">
    <citation type="submission" date="2019-09" db="EMBL/GenBank/DDBJ databases">
        <title>Bird 10,000 Genomes (B10K) Project - Family phase.</title>
        <authorList>
            <person name="Zhang G."/>
        </authorList>
    </citation>
    <scope>NUCLEOTIDE SEQUENCE [LARGE SCALE GENOMIC DNA]</scope>
    <source>
        <strain evidence="6">B10K-DU-027-49</strain>
        <tissue evidence="6">Muscle</tissue>
    </source>
</reference>
<dbReference type="Proteomes" id="UP000522270">
    <property type="component" value="Unassembled WGS sequence"/>
</dbReference>
<dbReference type="GO" id="GO:0005813">
    <property type="term" value="C:centrosome"/>
    <property type="evidence" value="ECO:0007669"/>
    <property type="project" value="UniProtKB-SubCell"/>
</dbReference>
<organism evidence="6 7">
    <name type="scientific">Pterocles burchelli</name>
    <dbReference type="NCBI Taxonomy" id="2585816"/>
    <lineage>
        <taxon>Eukaryota</taxon>
        <taxon>Metazoa</taxon>
        <taxon>Chordata</taxon>
        <taxon>Craniata</taxon>
        <taxon>Vertebrata</taxon>
        <taxon>Euteleostomi</taxon>
        <taxon>Archelosauria</taxon>
        <taxon>Archosauria</taxon>
        <taxon>Dinosauria</taxon>
        <taxon>Saurischia</taxon>
        <taxon>Theropoda</taxon>
        <taxon>Coelurosauria</taxon>
        <taxon>Aves</taxon>
        <taxon>Neognathae</taxon>
        <taxon>Neoaves</taxon>
        <taxon>Columbimorphae</taxon>
        <taxon>Pterocliformes</taxon>
        <taxon>Pteroclidae</taxon>
        <taxon>Pterocles</taxon>
    </lineage>
</organism>
<evidence type="ECO:0000256" key="2">
    <source>
        <dbReference type="ARBA" id="ARBA00022490"/>
    </source>
</evidence>
<feature type="coiled-coil region" evidence="5">
    <location>
        <begin position="6"/>
        <end position="40"/>
    </location>
</feature>
<dbReference type="PANTHER" id="PTHR44981">
    <property type="entry name" value="PERICENTRIN-LIKE PROTEIN, ISOFORM F"/>
    <property type="match status" value="1"/>
</dbReference>
<proteinExistence type="predicted"/>
<dbReference type="AlphaFoldDB" id="A0A7K5Z407"/>
<evidence type="ECO:0000256" key="3">
    <source>
        <dbReference type="ARBA" id="ARBA00023054"/>
    </source>
</evidence>
<keyword evidence="4" id="KW-0206">Cytoskeleton</keyword>
<dbReference type="PANTHER" id="PTHR44981:SF3">
    <property type="entry name" value="PERICENTRIN"/>
    <property type="match status" value="1"/>
</dbReference>
<evidence type="ECO:0000313" key="6">
    <source>
        <dbReference type="EMBL" id="NWU71536.1"/>
    </source>
</evidence>
<accession>A0A7K5Z407</accession>
<keyword evidence="7" id="KW-1185">Reference proteome</keyword>
<evidence type="ECO:0000256" key="4">
    <source>
        <dbReference type="ARBA" id="ARBA00023212"/>
    </source>
</evidence>
<comment type="subcellular location">
    <subcellularLocation>
        <location evidence="1">Cytoplasm</location>
        <location evidence="1">Cytoskeleton</location>
        <location evidence="1">Microtubule organizing center</location>
        <location evidence="1">Centrosome</location>
    </subcellularLocation>
</comment>
<feature type="non-terminal residue" evidence="6">
    <location>
        <position position="134"/>
    </location>
</feature>
<protein>
    <submittedName>
        <fullName evidence="6">PCNT protein</fullName>
    </submittedName>
</protein>
<keyword evidence="3 5" id="KW-0175">Coiled coil</keyword>
<gene>
    <name evidence="6" type="primary">Pcnt_2</name>
    <name evidence="6" type="ORF">PTEBUR_R14139</name>
</gene>
<dbReference type="OrthoDB" id="2020852at2759"/>
<keyword evidence="2" id="KW-0963">Cytoplasm</keyword>
<evidence type="ECO:0000256" key="1">
    <source>
        <dbReference type="ARBA" id="ARBA00004300"/>
    </source>
</evidence>
<dbReference type="GO" id="GO:0007165">
    <property type="term" value="P:signal transduction"/>
    <property type="evidence" value="ECO:0007669"/>
    <property type="project" value="InterPro"/>
</dbReference>
<sequence>HEREHDREIYELITKHEEEMEKLRAELNKEQQCLFELRQQMAATHKAEIEQAQLQSQTVHSLELEALRLSLNNMHTSQLELTQSNLRKEKETALMELREMLNDKRAQEVAILQSRHQLEWEKIKEQCLKEKEEL</sequence>